<dbReference type="PANTHER" id="PTHR44858:SF1">
    <property type="entry name" value="UDP-N-ACETYLGLUCOSAMINE--PEPTIDE N-ACETYLGLUCOSAMINYLTRANSFERASE SPINDLY-RELATED"/>
    <property type="match status" value="1"/>
</dbReference>
<keyword evidence="5" id="KW-1133">Transmembrane helix</keyword>
<dbReference type="InterPro" id="IPR011990">
    <property type="entry name" value="TPR-like_helical_dom_sf"/>
</dbReference>
<feature type="transmembrane region" description="Helical" evidence="5">
    <location>
        <begin position="83"/>
        <end position="106"/>
    </location>
</feature>
<dbReference type="InterPro" id="IPR050498">
    <property type="entry name" value="Ycf3"/>
</dbReference>
<keyword evidence="1" id="KW-0677">Repeat</keyword>
<dbReference type="PROSITE" id="PS50076">
    <property type="entry name" value="DNAJ_2"/>
    <property type="match status" value="1"/>
</dbReference>
<feature type="region of interest" description="Disordered" evidence="4">
    <location>
        <begin position="120"/>
        <end position="177"/>
    </location>
</feature>
<feature type="compositionally biased region" description="Low complexity" evidence="4">
    <location>
        <begin position="138"/>
        <end position="148"/>
    </location>
</feature>
<dbReference type="PROSITE" id="PS50005">
    <property type="entry name" value="TPR"/>
    <property type="match status" value="3"/>
</dbReference>
<dbReference type="InterPro" id="IPR001623">
    <property type="entry name" value="DnaJ_domain"/>
</dbReference>
<feature type="repeat" description="TPR" evidence="3">
    <location>
        <begin position="215"/>
        <end position="248"/>
    </location>
</feature>
<dbReference type="EMBL" id="JABFDN010000005">
    <property type="protein sequence ID" value="NPU66924.1"/>
    <property type="molecule type" value="Genomic_DNA"/>
</dbReference>
<evidence type="ECO:0000313" key="8">
    <source>
        <dbReference type="Proteomes" id="UP000886476"/>
    </source>
</evidence>
<dbReference type="InterPro" id="IPR036869">
    <property type="entry name" value="J_dom_sf"/>
</dbReference>
<dbReference type="Gene3D" id="1.25.40.10">
    <property type="entry name" value="Tetratricopeptide repeat domain"/>
    <property type="match status" value="2"/>
</dbReference>
<dbReference type="RefSeq" id="WP_172112014.1">
    <property type="nucleotide sequence ID" value="NZ_JABFDN010000005.1"/>
</dbReference>
<dbReference type="SUPFAM" id="SSF46565">
    <property type="entry name" value="Chaperone J-domain"/>
    <property type="match status" value="1"/>
</dbReference>
<dbReference type="Proteomes" id="UP000886476">
    <property type="component" value="Unassembled WGS sequence"/>
</dbReference>
<keyword evidence="5" id="KW-0472">Membrane</keyword>
<dbReference type="CDD" id="cd06257">
    <property type="entry name" value="DnaJ"/>
    <property type="match status" value="1"/>
</dbReference>
<gene>
    <name evidence="7" type="ORF">HL667_18115</name>
</gene>
<feature type="repeat" description="TPR" evidence="3">
    <location>
        <begin position="181"/>
        <end position="214"/>
    </location>
</feature>
<feature type="repeat" description="TPR" evidence="3">
    <location>
        <begin position="283"/>
        <end position="316"/>
    </location>
</feature>
<dbReference type="SMART" id="SM00271">
    <property type="entry name" value="DnaJ"/>
    <property type="match status" value="1"/>
</dbReference>
<evidence type="ECO:0000256" key="4">
    <source>
        <dbReference type="SAM" id="MobiDB-lite"/>
    </source>
</evidence>
<feature type="compositionally biased region" description="Low complexity" evidence="4">
    <location>
        <begin position="155"/>
        <end position="164"/>
    </location>
</feature>
<evidence type="ECO:0000256" key="3">
    <source>
        <dbReference type="PROSITE-ProRule" id="PRU00339"/>
    </source>
</evidence>
<dbReference type="PRINTS" id="PR00625">
    <property type="entry name" value="JDOMAIN"/>
</dbReference>
<dbReference type="SMART" id="SM00028">
    <property type="entry name" value="TPR"/>
    <property type="match status" value="4"/>
</dbReference>
<dbReference type="Gene3D" id="1.10.287.110">
    <property type="entry name" value="DnaJ domain"/>
    <property type="match status" value="1"/>
</dbReference>
<dbReference type="Pfam" id="PF13181">
    <property type="entry name" value="TPR_8"/>
    <property type="match status" value="1"/>
</dbReference>
<evidence type="ECO:0000259" key="6">
    <source>
        <dbReference type="PROSITE" id="PS50076"/>
    </source>
</evidence>
<proteinExistence type="predicted"/>
<keyword evidence="8" id="KW-1185">Reference proteome</keyword>
<dbReference type="InterPro" id="IPR019734">
    <property type="entry name" value="TPR_rpt"/>
</dbReference>
<dbReference type="Pfam" id="PF13414">
    <property type="entry name" value="TPR_11"/>
    <property type="match status" value="1"/>
</dbReference>
<name>A0ABX2CHV7_9BRAD</name>
<organism evidence="7 8">
    <name type="scientific">Bradyrhizobium aeschynomenes</name>
    <dbReference type="NCBI Taxonomy" id="2734909"/>
    <lineage>
        <taxon>Bacteria</taxon>
        <taxon>Pseudomonadati</taxon>
        <taxon>Pseudomonadota</taxon>
        <taxon>Alphaproteobacteria</taxon>
        <taxon>Hyphomicrobiales</taxon>
        <taxon>Nitrobacteraceae</taxon>
        <taxon>Bradyrhizobium</taxon>
    </lineage>
</organism>
<keyword evidence="5" id="KW-0812">Transmembrane</keyword>
<feature type="compositionally biased region" description="Low complexity" evidence="4">
    <location>
        <begin position="351"/>
        <end position="367"/>
    </location>
</feature>
<evidence type="ECO:0000256" key="1">
    <source>
        <dbReference type="ARBA" id="ARBA00022737"/>
    </source>
</evidence>
<feature type="domain" description="J" evidence="6">
    <location>
        <begin position="3"/>
        <end position="69"/>
    </location>
</feature>
<dbReference type="Pfam" id="PF00226">
    <property type="entry name" value="DnaJ"/>
    <property type="match status" value="1"/>
</dbReference>
<evidence type="ECO:0000256" key="2">
    <source>
        <dbReference type="ARBA" id="ARBA00022803"/>
    </source>
</evidence>
<dbReference type="Pfam" id="PF00515">
    <property type="entry name" value="TPR_1"/>
    <property type="match status" value="1"/>
</dbReference>
<evidence type="ECO:0000313" key="7">
    <source>
        <dbReference type="EMBL" id="NPU66924.1"/>
    </source>
</evidence>
<dbReference type="PANTHER" id="PTHR44858">
    <property type="entry name" value="TETRATRICOPEPTIDE REPEAT PROTEIN 6"/>
    <property type="match status" value="1"/>
</dbReference>
<dbReference type="PROSITE" id="PS50293">
    <property type="entry name" value="TPR_REGION"/>
    <property type="match status" value="1"/>
</dbReference>
<protein>
    <submittedName>
        <fullName evidence="7">Tetratricopeptide repeat protein</fullName>
    </submittedName>
</protein>
<dbReference type="SUPFAM" id="SSF48452">
    <property type="entry name" value="TPR-like"/>
    <property type="match status" value="1"/>
</dbReference>
<evidence type="ECO:0000256" key="5">
    <source>
        <dbReference type="SAM" id="Phobius"/>
    </source>
</evidence>
<reference evidence="7" key="1">
    <citation type="submission" date="2020-05" db="EMBL/GenBank/DDBJ databases">
        <title>Nod-independent and nitrogen-fixing Bradyrhizobium aeschynomene sp. nov. isolated from nodules of Aeschynomene indica.</title>
        <authorList>
            <person name="Zhang Z."/>
        </authorList>
    </citation>
    <scope>NUCLEOTIDE SEQUENCE</scope>
    <source>
        <strain evidence="7">83012</strain>
    </source>
</reference>
<comment type="caution">
    <text evidence="7">The sequence shown here is derived from an EMBL/GenBank/DDBJ whole genome shotgun (WGS) entry which is preliminary data.</text>
</comment>
<keyword evidence="2 3" id="KW-0802">TPR repeat</keyword>
<accession>A0ABX2CHV7</accession>
<feature type="region of interest" description="Disordered" evidence="4">
    <location>
        <begin position="327"/>
        <end position="367"/>
    </location>
</feature>
<sequence>MKTHYEVLGVSPRADLGTIKRAFRQAAKAHHPDLRGGGDAASEHQLKIIILAYKILSDPGLRADYDDDLASERARIRRERWDAVLQFIAATTVLSAILIGIEILLFPSLADWTSRPEATRSVALQPSPQPRSEPLLDAASAAQDATGAVLPASPPVAASSPAPATEATSGERVLPASPTTAAGFVRRGLERSQQGDLDGAIADFDEAIRLAPRNADLYRYRARDLGRRGRWDRAAADYERAIRLDPNNPALLHDRALALQRTGELDEALVDLDRAVRMSFSDAELYSDRGAVWLAKGRYDRALADFNQALKLNPELATAVARRDDALARRREQQLAGDSDPRQPSPETTGALPADAAPRSAPAAARR</sequence>